<sequence>MILYFGNTSGMTQSISPSVFSAGFFPVPPFPSPFSANHKSRARISFHYNSSCLASNNLELIKHFPPSFLLNMWQHFKADTWYRISDASQPASPLCPSPKGLQSMPPFNFDHWIWECDANAITRQLLSSVNVNPPTHTVFLSL</sequence>
<protein>
    <submittedName>
        <fullName evidence="1">Uncharacterized protein</fullName>
    </submittedName>
</protein>
<proteinExistence type="predicted"/>
<dbReference type="EMBL" id="IACM01062137">
    <property type="protein sequence ID" value="LAB27250.1"/>
    <property type="molecule type" value="Transcribed_RNA"/>
</dbReference>
<reference evidence="1" key="1">
    <citation type="submission" date="2017-07" db="EMBL/GenBank/DDBJ databases">
        <authorList>
            <person name="Mikheyev A."/>
            <person name="Grau M."/>
        </authorList>
    </citation>
    <scope>NUCLEOTIDE SEQUENCE</scope>
    <source>
        <tissue evidence="1">Venom_gland</tissue>
    </source>
</reference>
<organism evidence="1">
    <name type="scientific">Micrurus spixii</name>
    <name type="common">Amazon coral snake</name>
    <dbReference type="NCBI Taxonomy" id="129469"/>
    <lineage>
        <taxon>Eukaryota</taxon>
        <taxon>Metazoa</taxon>
        <taxon>Chordata</taxon>
        <taxon>Craniata</taxon>
        <taxon>Vertebrata</taxon>
        <taxon>Euteleostomi</taxon>
        <taxon>Lepidosauria</taxon>
        <taxon>Squamata</taxon>
        <taxon>Bifurcata</taxon>
        <taxon>Unidentata</taxon>
        <taxon>Episquamata</taxon>
        <taxon>Toxicofera</taxon>
        <taxon>Serpentes</taxon>
        <taxon>Colubroidea</taxon>
        <taxon>Elapidae</taxon>
        <taxon>Elapinae</taxon>
        <taxon>Micrurus</taxon>
    </lineage>
</organism>
<dbReference type="AlphaFoldDB" id="A0A2D4M1P1"/>
<reference evidence="1" key="2">
    <citation type="submission" date="2017-11" db="EMBL/GenBank/DDBJ databases">
        <title>Coralsnake Venomics: Analyses of Venom Gland Transcriptomes and Proteomes of Six Brazilian Taxa.</title>
        <authorList>
            <person name="Aird S.D."/>
            <person name="Jorge da Silva N."/>
            <person name="Qiu L."/>
            <person name="Villar-Briones A."/>
            <person name="Aparecida-Saddi V."/>
            <person name="Campos-Telles M.P."/>
            <person name="Grau M."/>
            <person name="Mikheyev A.S."/>
        </authorList>
    </citation>
    <scope>NUCLEOTIDE SEQUENCE</scope>
    <source>
        <tissue evidence="1">Venom_gland</tissue>
    </source>
</reference>
<name>A0A2D4M1P1_9SAUR</name>
<accession>A0A2D4M1P1</accession>
<evidence type="ECO:0000313" key="1">
    <source>
        <dbReference type="EMBL" id="LAB27250.1"/>
    </source>
</evidence>